<dbReference type="EMBL" id="JAIOIV010000071">
    <property type="protein sequence ID" value="MBZ0156204.1"/>
    <property type="molecule type" value="Genomic_DNA"/>
</dbReference>
<dbReference type="SUPFAM" id="SSF56300">
    <property type="entry name" value="Metallo-dependent phosphatases"/>
    <property type="match status" value="1"/>
</dbReference>
<evidence type="ECO:0000256" key="1">
    <source>
        <dbReference type="SAM" id="MobiDB-lite"/>
    </source>
</evidence>
<dbReference type="InterPro" id="IPR029052">
    <property type="entry name" value="Metallo-depent_PP-like"/>
</dbReference>
<proteinExistence type="predicted"/>
<reference evidence="3" key="2">
    <citation type="submission" date="2021-08" db="EMBL/GenBank/DDBJ databases">
        <authorList>
            <person name="Dalcin Martins P."/>
        </authorList>
    </citation>
    <scope>NUCLEOTIDE SEQUENCE</scope>
    <source>
        <strain evidence="3">MAG_39</strain>
    </source>
</reference>
<dbReference type="Gene3D" id="3.60.21.10">
    <property type="match status" value="1"/>
</dbReference>
<gene>
    <name evidence="3" type="ORF">K8I29_08355</name>
</gene>
<feature type="region of interest" description="Disordered" evidence="1">
    <location>
        <begin position="568"/>
        <end position="592"/>
    </location>
</feature>
<dbReference type="InterPro" id="IPR050535">
    <property type="entry name" value="DNA_Repair-Maintenance_Comp"/>
</dbReference>
<reference evidence="3" key="1">
    <citation type="journal article" date="2021" name="bioRxiv">
        <title>Unraveling nitrogen, sulfur and carbon metabolic pathways and microbial community transcriptional responses to substrate deprivation and toxicity stresses in a bioreactor mimicking anoxic brackish coastal sediment conditions.</title>
        <authorList>
            <person name="Martins P.D."/>
            <person name="Echeveste M.J."/>
            <person name="Arshad A."/>
            <person name="Kurth J."/>
            <person name="Ouboter H."/>
            <person name="Jetten M.S.M."/>
            <person name="Welte C.U."/>
        </authorList>
    </citation>
    <scope>NUCLEOTIDE SEQUENCE</scope>
    <source>
        <strain evidence="3">MAG_39</strain>
    </source>
</reference>
<dbReference type="Proteomes" id="UP000705867">
    <property type="component" value="Unassembled WGS sequence"/>
</dbReference>
<dbReference type="InterPro" id="IPR004843">
    <property type="entry name" value="Calcineurin-like_PHP"/>
</dbReference>
<organism evidence="3 4">
    <name type="scientific">Candidatus Nitrobium versatile</name>
    <dbReference type="NCBI Taxonomy" id="2884831"/>
    <lineage>
        <taxon>Bacteria</taxon>
        <taxon>Pseudomonadati</taxon>
        <taxon>Nitrospirota</taxon>
        <taxon>Nitrospiria</taxon>
        <taxon>Nitrospirales</taxon>
        <taxon>Nitrospiraceae</taxon>
        <taxon>Candidatus Nitrobium</taxon>
    </lineage>
</organism>
<comment type="caution">
    <text evidence="3">The sequence shown here is derived from an EMBL/GenBank/DDBJ whole genome shotgun (WGS) entry which is preliminary data.</text>
</comment>
<accession>A0A953JCG2</accession>
<dbReference type="PANTHER" id="PTHR30337">
    <property type="entry name" value="COMPONENT OF ATP-DEPENDENT DSDNA EXONUCLEASE"/>
    <property type="match status" value="1"/>
</dbReference>
<dbReference type="GO" id="GO:0016787">
    <property type="term" value="F:hydrolase activity"/>
    <property type="evidence" value="ECO:0007669"/>
    <property type="project" value="InterPro"/>
</dbReference>
<feature type="domain" description="Calcineurin-like phosphoesterase" evidence="2">
    <location>
        <begin position="190"/>
        <end position="417"/>
    </location>
</feature>
<evidence type="ECO:0000313" key="3">
    <source>
        <dbReference type="EMBL" id="MBZ0156204.1"/>
    </source>
</evidence>
<protein>
    <submittedName>
        <fullName evidence="3">Metallophosphoesterase</fullName>
    </submittedName>
</protein>
<evidence type="ECO:0000259" key="2">
    <source>
        <dbReference type="Pfam" id="PF00149"/>
    </source>
</evidence>
<dbReference type="AlphaFoldDB" id="A0A953JCG2"/>
<dbReference type="Pfam" id="PF00149">
    <property type="entry name" value="Metallophos"/>
    <property type="match status" value="1"/>
</dbReference>
<sequence length="592" mass="65849">MSDFIEKLKQLLQERSEGIMEVAHTNIRLGKILHARYNGEGEEKLSGLAIALAKKGCPVPPDFLPQVYRVYQAIGGERGFERLKARRRRLSWSGLVKEFTLPPVGNTREAVSFWTAFMKDIENTQERVDVLIDHYSSLPDELKPQAEGLILSMGYSITSFPAGAPPDSTGNLSCGLVVRSRTYRGGTRTLRVLHVADEHFRDRDLEETRKSAAFIIERAKYGMPHLIISAGDLLDERQYYDTPAFREAVSFIKSLADIAPVLVLQGTSDHDGLTIEVFSRIGARHPVCVMDSIGSVGFRDGEFTGIEEVDTLDALLYAIPPVSKAGLFTRTQDPLPGQRRDNRADAADLLRDTLSFWGDLSSTAREAGIPVIMAGHLTVRGSVSSTGQHMMGKTLEIGTGDLRHAGADLILLGHIHKMQYWDDIFYSGSITRLNYGEEEEKGFWVHEFSREGLLSRFVGIPTRPRVTFEFDALPDPSLLPETLPAGWVRIKYRVRQEEVASIDEKALERELRRRGALEVRFERSVIPQHRVRAAGISQARTIEEKLGRYAEINGVVLTEGILSKLAELQGRNDAGAPSSSPSPSPEAQTEET</sequence>
<evidence type="ECO:0000313" key="4">
    <source>
        <dbReference type="Proteomes" id="UP000705867"/>
    </source>
</evidence>
<name>A0A953JCG2_9BACT</name>